<sequence length="37" mass="4229">MLKELSPHNEFLNPVEELIEKGPANCHTMLTSSVKYK</sequence>
<dbReference type="AlphaFoldDB" id="A0A2P2L3D7"/>
<dbReference type="EMBL" id="GGEC01032010">
    <property type="protein sequence ID" value="MBX12494.1"/>
    <property type="molecule type" value="Transcribed_RNA"/>
</dbReference>
<accession>A0A2P2L3D7</accession>
<organism evidence="1">
    <name type="scientific">Rhizophora mucronata</name>
    <name type="common">Asiatic mangrove</name>
    <dbReference type="NCBI Taxonomy" id="61149"/>
    <lineage>
        <taxon>Eukaryota</taxon>
        <taxon>Viridiplantae</taxon>
        <taxon>Streptophyta</taxon>
        <taxon>Embryophyta</taxon>
        <taxon>Tracheophyta</taxon>
        <taxon>Spermatophyta</taxon>
        <taxon>Magnoliopsida</taxon>
        <taxon>eudicotyledons</taxon>
        <taxon>Gunneridae</taxon>
        <taxon>Pentapetalae</taxon>
        <taxon>rosids</taxon>
        <taxon>fabids</taxon>
        <taxon>Malpighiales</taxon>
        <taxon>Rhizophoraceae</taxon>
        <taxon>Rhizophora</taxon>
    </lineage>
</organism>
<protein>
    <submittedName>
        <fullName evidence="1">Uncharacterized protein</fullName>
    </submittedName>
</protein>
<reference evidence="1" key="1">
    <citation type="submission" date="2018-02" db="EMBL/GenBank/DDBJ databases">
        <title>Rhizophora mucronata_Transcriptome.</title>
        <authorList>
            <person name="Meera S.P."/>
            <person name="Sreeshan A."/>
            <person name="Augustine A."/>
        </authorList>
    </citation>
    <scope>NUCLEOTIDE SEQUENCE</scope>
    <source>
        <tissue evidence="1">Leaf</tissue>
    </source>
</reference>
<evidence type="ECO:0000313" key="1">
    <source>
        <dbReference type="EMBL" id="MBX12494.1"/>
    </source>
</evidence>
<name>A0A2P2L3D7_RHIMU</name>
<proteinExistence type="predicted"/>